<keyword evidence="3 7" id="KW-0418">Kinase</keyword>
<evidence type="ECO:0000256" key="5">
    <source>
        <dbReference type="ARBA" id="ARBA00023137"/>
    </source>
</evidence>
<dbReference type="GO" id="GO:0004715">
    <property type="term" value="F:non-membrane spanning protein tyrosine kinase activity"/>
    <property type="evidence" value="ECO:0007669"/>
    <property type="project" value="UniProtKB-EC"/>
</dbReference>
<evidence type="ECO:0000259" key="9">
    <source>
        <dbReference type="PROSITE" id="PS50011"/>
    </source>
</evidence>
<dbReference type="SMART" id="SM00219">
    <property type="entry name" value="TyrKc"/>
    <property type="match status" value="1"/>
</dbReference>
<proteinExistence type="inferred from homology"/>
<dbReference type="CDD" id="cd10361">
    <property type="entry name" value="SH2_Fps_family"/>
    <property type="match status" value="1"/>
</dbReference>
<keyword evidence="11" id="KW-1185">Reference proteome</keyword>
<dbReference type="InterPro" id="IPR020635">
    <property type="entry name" value="Tyr_kinase_cat_dom"/>
</dbReference>
<evidence type="ECO:0000256" key="7">
    <source>
        <dbReference type="RuleBase" id="RU362096"/>
    </source>
</evidence>
<comment type="caution">
    <text evidence="10">The sequence shown here is derived from an EMBL/GenBank/DDBJ whole genome shotgun (WGS) entry which is preliminary data.</text>
</comment>
<dbReference type="EMBL" id="CATQJL010000305">
    <property type="protein sequence ID" value="CAJ0602079.1"/>
    <property type="molecule type" value="Genomic_DNA"/>
</dbReference>
<dbReference type="SUPFAM" id="SSF55550">
    <property type="entry name" value="SH2 domain"/>
    <property type="match status" value="1"/>
</dbReference>
<dbReference type="InterPro" id="IPR011009">
    <property type="entry name" value="Kinase-like_dom_sf"/>
</dbReference>
<protein>
    <recommendedName>
        <fullName evidence="7">Tyrosine-protein kinase</fullName>
        <ecNumber evidence="7">2.7.10.2</ecNumber>
    </recommendedName>
</protein>
<dbReference type="EC" id="2.7.10.2" evidence="7"/>
<evidence type="ECO:0000259" key="8">
    <source>
        <dbReference type="PROSITE" id="PS50001"/>
    </source>
</evidence>
<dbReference type="InterPro" id="IPR001245">
    <property type="entry name" value="Ser-Thr/Tyr_kinase_cat_dom"/>
</dbReference>
<dbReference type="InterPro" id="IPR000980">
    <property type="entry name" value="SH2"/>
</dbReference>
<evidence type="ECO:0000256" key="2">
    <source>
        <dbReference type="ARBA" id="ARBA00022741"/>
    </source>
</evidence>
<organism evidence="10 11">
    <name type="scientific">Cylicocyclus nassatus</name>
    <name type="common">Nematode worm</name>
    <dbReference type="NCBI Taxonomy" id="53992"/>
    <lineage>
        <taxon>Eukaryota</taxon>
        <taxon>Metazoa</taxon>
        <taxon>Ecdysozoa</taxon>
        <taxon>Nematoda</taxon>
        <taxon>Chromadorea</taxon>
        <taxon>Rhabditida</taxon>
        <taxon>Rhabditina</taxon>
        <taxon>Rhabditomorpha</taxon>
        <taxon>Strongyloidea</taxon>
        <taxon>Strongylidae</taxon>
        <taxon>Cylicocyclus</taxon>
    </lineage>
</organism>
<gene>
    <name evidence="10" type="ORF">CYNAS_LOCUS14062</name>
</gene>
<comment type="catalytic activity">
    <reaction evidence="7">
        <text>L-tyrosyl-[protein] + ATP = O-phospho-L-tyrosyl-[protein] + ADP + H(+)</text>
        <dbReference type="Rhea" id="RHEA:10596"/>
        <dbReference type="Rhea" id="RHEA-COMP:10136"/>
        <dbReference type="Rhea" id="RHEA-COMP:20101"/>
        <dbReference type="ChEBI" id="CHEBI:15378"/>
        <dbReference type="ChEBI" id="CHEBI:30616"/>
        <dbReference type="ChEBI" id="CHEBI:46858"/>
        <dbReference type="ChEBI" id="CHEBI:61978"/>
        <dbReference type="ChEBI" id="CHEBI:456216"/>
        <dbReference type="EC" id="2.7.10.2"/>
    </reaction>
</comment>
<dbReference type="PRINTS" id="PR00109">
    <property type="entry name" value="TYRKINASE"/>
</dbReference>
<evidence type="ECO:0000256" key="4">
    <source>
        <dbReference type="ARBA" id="ARBA00022840"/>
    </source>
</evidence>
<accession>A0AA36H137</accession>
<feature type="domain" description="SH2" evidence="8">
    <location>
        <begin position="22"/>
        <end position="128"/>
    </location>
</feature>
<evidence type="ECO:0000256" key="1">
    <source>
        <dbReference type="ARBA" id="ARBA00022679"/>
    </source>
</evidence>
<evidence type="ECO:0000313" key="10">
    <source>
        <dbReference type="EMBL" id="CAJ0602079.1"/>
    </source>
</evidence>
<evidence type="ECO:0000313" key="11">
    <source>
        <dbReference type="Proteomes" id="UP001176961"/>
    </source>
</evidence>
<comment type="similarity">
    <text evidence="7">Belongs to the protein kinase superfamily. Tyr protein kinase family.</text>
</comment>
<keyword evidence="6" id="KW-0727">SH2 domain</keyword>
<dbReference type="PANTHER" id="PTHR24418">
    <property type="entry name" value="TYROSINE-PROTEIN KINASE"/>
    <property type="match status" value="1"/>
</dbReference>
<keyword evidence="4 7" id="KW-0067">ATP-binding</keyword>
<sequence>MPEAHREIHVEDFDPTLRKHEYFHGLLPREDAVSLLVKNGDFLVRLSEAEGSNIKTVLSVLHDPKLRCKGATPQAREEFVVHIIIEYDKKKYYIVSDYGFNSVPELIHFYLSRPIQFKSQLIRLRQSIGLATWEFKAENIMLEAVVAGLTIGDVRKGKIYVQGQQPLVVAVKTIPGRTMEARQKVLELMRECRLLRNLSHPCVTQFYGVCLMAQPHCFILEYVAGGALDAHLRENKGAIKRDDLLMMVSCAGWGLEYLHQKSILHRDIAAKNCLCDRQFVKLIGFSMSKRGTFYTIRSATRVALRWMPPETLTKFYYTQKSDVYCFGILIYEIFSASEPYEGLSSFDAKALITEGVLNGFTGNTPKKLSEVVRDKMWAKQEDSRSAMRQIMLWLRVYTGMELQITNAGDVSSLIIYFRFSIPLSCSVVHVITYEVHTHRSD</sequence>
<feature type="domain" description="Protein kinase" evidence="9">
    <location>
        <begin position="140"/>
        <end position="394"/>
    </location>
</feature>
<dbReference type="Gene3D" id="3.30.505.10">
    <property type="entry name" value="SH2 domain"/>
    <property type="match status" value="1"/>
</dbReference>
<dbReference type="AlphaFoldDB" id="A0AA36H137"/>
<dbReference type="PROSITE" id="PS50011">
    <property type="entry name" value="PROTEIN_KINASE_DOM"/>
    <property type="match status" value="1"/>
</dbReference>
<name>A0AA36H137_CYLNA</name>
<keyword evidence="2 7" id="KW-0547">Nucleotide-binding</keyword>
<keyword evidence="5 7" id="KW-0829">Tyrosine-protein kinase</keyword>
<dbReference type="InterPro" id="IPR035849">
    <property type="entry name" value="Fes/Fps/Fer_SH2"/>
</dbReference>
<dbReference type="Pfam" id="PF00017">
    <property type="entry name" value="SH2"/>
    <property type="match status" value="1"/>
</dbReference>
<dbReference type="GO" id="GO:0005524">
    <property type="term" value="F:ATP binding"/>
    <property type="evidence" value="ECO:0007669"/>
    <property type="project" value="UniProtKB-KW"/>
</dbReference>
<dbReference type="InterPro" id="IPR000719">
    <property type="entry name" value="Prot_kinase_dom"/>
</dbReference>
<reference evidence="10" key="1">
    <citation type="submission" date="2023-07" db="EMBL/GenBank/DDBJ databases">
        <authorList>
            <consortium name="CYATHOMIX"/>
        </authorList>
    </citation>
    <scope>NUCLEOTIDE SEQUENCE</scope>
    <source>
        <strain evidence="10">N/A</strain>
    </source>
</reference>
<dbReference type="InterPro" id="IPR036860">
    <property type="entry name" value="SH2_dom_sf"/>
</dbReference>
<dbReference type="Proteomes" id="UP001176961">
    <property type="component" value="Unassembled WGS sequence"/>
</dbReference>
<dbReference type="SUPFAM" id="SSF56112">
    <property type="entry name" value="Protein kinase-like (PK-like)"/>
    <property type="match status" value="1"/>
</dbReference>
<keyword evidence="1 7" id="KW-0808">Transferase</keyword>
<dbReference type="Pfam" id="PF07714">
    <property type="entry name" value="PK_Tyr_Ser-Thr"/>
    <property type="match status" value="1"/>
</dbReference>
<evidence type="ECO:0000256" key="3">
    <source>
        <dbReference type="ARBA" id="ARBA00022777"/>
    </source>
</evidence>
<dbReference type="PROSITE" id="PS50001">
    <property type="entry name" value="SH2"/>
    <property type="match status" value="1"/>
</dbReference>
<dbReference type="InterPro" id="IPR050198">
    <property type="entry name" value="Non-receptor_tyrosine_kinases"/>
</dbReference>
<evidence type="ECO:0000256" key="6">
    <source>
        <dbReference type="PROSITE-ProRule" id="PRU00191"/>
    </source>
</evidence>
<dbReference type="Gene3D" id="1.10.510.10">
    <property type="entry name" value="Transferase(Phosphotransferase) domain 1"/>
    <property type="match status" value="1"/>
</dbReference>
<dbReference type="SMART" id="SM00252">
    <property type="entry name" value="SH2"/>
    <property type="match status" value="1"/>
</dbReference>